<comment type="caution">
    <text evidence="1">The sequence shown here is derived from an EMBL/GenBank/DDBJ whole genome shotgun (WGS) entry which is preliminary data.</text>
</comment>
<dbReference type="Proteomes" id="UP001556367">
    <property type="component" value="Unassembled WGS sequence"/>
</dbReference>
<sequence length="99" mass="11436">MVEPAKVLTRLLRIRLRFGLALAFILRSKLWQSLLSQNLPSSSSIRVSAIQDLDGSPLLTTPNQQDPALKRIKWILWELDDAKTWLKSVLPEFIRREVQ</sequence>
<proteinExistence type="predicted"/>
<protein>
    <submittedName>
        <fullName evidence="1">Uncharacterized protein</fullName>
    </submittedName>
</protein>
<evidence type="ECO:0000313" key="2">
    <source>
        <dbReference type="Proteomes" id="UP001556367"/>
    </source>
</evidence>
<name>A0ABR3JPR5_9AGAR</name>
<accession>A0ABR3JPR5</accession>
<gene>
    <name evidence="1" type="ORF">HGRIS_001525</name>
</gene>
<dbReference type="EMBL" id="JASNQZ010000005">
    <property type="protein sequence ID" value="KAL0957747.1"/>
    <property type="molecule type" value="Genomic_DNA"/>
</dbReference>
<keyword evidence="2" id="KW-1185">Reference proteome</keyword>
<organism evidence="1 2">
    <name type="scientific">Hohenbuehelia grisea</name>
    <dbReference type="NCBI Taxonomy" id="104357"/>
    <lineage>
        <taxon>Eukaryota</taxon>
        <taxon>Fungi</taxon>
        <taxon>Dikarya</taxon>
        <taxon>Basidiomycota</taxon>
        <taxon>Agaricomycotina</taxon>
        <taxon>Agaricomycetes</taxon>
        <taxon>Agaricomycetidae</taxon>
        <taxon>Agaricales</taxon>
        <taxon>Pleurotineae</taxon>
        <taxon>Pleurotaceae</taxon>
        <taxon>Hohenbuehelia</taxon>
    </lineage>
</organism>
<evidence type="ECO:0000313" key="1">
    <source>
        <dbReference type="EMBL" id="KAL0957747.1"/>
    </source>
</evidence>
<reference evidence="2" key="1">
    <citation type="submission" date="2024-06" db="EMBL/GenBank/DDBJ databases">
        <title>Multi-omics analyses provide insights into the biosynthesis of the anticancer antibiotic pleurotin in Hohenbuehelia grisea.</title>
        <authorList>
            <person name="Weaver J.A."/>
            <person name="Alberti F."/>
        </authorList>
    </citation>
    <scope>NUCLEOTIDE SEQUENCE [LARGE SCALE GENOMIC DNA]</scope>
    <source>
        <strain evidence="2">T-177</strain>
    </source>
</reference>